<dbReference type="EMBL" id="JARKIF010000024">
    <property type="protein sequence ID" value="KAJ7615510.1"/>
    <property type="molecule type" value="Genomic_DNA"/>
</dbReference>
<dbReference type="Proteomes" id="UP001221142">
    <property type="component" value="Unassembled WGS sequence"/>
</dbReference>
<name>A0AAD7BAE4_9AGAR</name>
<organism evidence="1 2">
    <name type="scientific">Roridomyces roridus</name>
    <dbReference type="NCBI Taxonomy" id="1738132"/>
    <lineage>
        <taxon>Eukaryota</taxon>
        <taxon>Fungi</taxon>
        <taxon>Dikarya</taxon>
        <taxon>Basidiomycota</taxon>
        <taxon>Agaricomycotina</taxon>
        <taxon>Agaricomycetes</taxon>
        <taxon>Agaricomycetidae</taxon>
        <taxon>Agaricales</taxon>
        <taxon>Marasmiineae</taxon>
        <taxon>Mycenaceae</taxon>
        <taxon>Roridomyces</taxon>
    </lineage>
</organism>
<gene>
    <name evidence="1" type="ORF">FB45DRAFT_935866</name>
</gene>
<evidence type="ECO:0008006" key="3">
    <source>
        <dbReference type="Google" id="ProtNLM"/>
    </source>
</evidence>
<sequence>MPLPTLASPFATRLGTNYCPTDEEIIAIESFLIGPSLRVNVLDDEIAALHQRLSTLQDERDGLVTHVEAHRALISPVRRLPLDIIQETFVACLPDRNCVMSATEAPVLLGRVCSSWRSISLSNPRLWSKLHIVEPCNVTQASGNEKWAQRMETAAAWLAEHIPALLPDPDTPRLALACGPFRHAFQHNQALVGPHRGRCPRPPAGLYIRATEHRGRRSCTVGIYQHAA</sequence>
<evidence type="ECO:0000313" key="2">
    <source>
        <dbReference type="Proteomes" id="UP001221142"/>
    </source>
</evidence>
<dbReference type="AlphaFoldDB" id="A0AAD7BAE4"/>
<proteinExistence type="predicted"/>
<reference evidence="1" key="1">
    <citation type="submission" date="2023-03" db="EMBL/GenBank/DDBJ databases">
        <title>Massive genome expansion in bonnet fungi (Mycena s.s.) driven by repeated elements and novel gene families across ecological guilds.</title>
        <authorList>
            <consortium name="Lawrence Berkeley National Laboratory"/>
            <person name="Harder C.B."/>
            <person name="Miyauchi S."/>
            <person name="Viragh M."/>
            <person name="Kuo A."/>
            <person name="Thoen E."/>
            <person name="Andreopoulos B."/>
            <person name="Lu D."/>
            <person name="Skrede I."/>
            <person name="Drula E."/>
            <person name="Henrissat B."/>
            <person name="Morin E."/>
            <person name="Kohler A."/>
            <person name="Barry K."/>
            <person name="LaButti K."/>
            <person name="Morin E."/>
            <person name="Salamov A."/>
            <person name="Lipzen A."/>
            <person name="Mereny Z."/>
            <person name="Hegedus B."/>
            <person name="Baldrian P."/>
            <person name="Stursova M."/>
            <person name="Weitz H."/>
            <person name="Taylor A."/>
            <person name="Grigoriev I.V."/>
            <person name="Nagy L.G."/>
            <person name="Martin F."/>
            <person name="Kauserud H."/>
        </authorList>
    </citation>
    <scope>NUCLEOTIDE SEQUENCE</scope>
    <source>
        <strain evidence="1">9284</strain>
    </source>
</reference>
<comment type="caution">
    <text evidence="1">The sequence shown here is derived from an EMBL/GenBank/DDBJ whole genome shotgun (WGS) entry which is preliminary data.</text>
</comment>
<evidence type="ECO:0000313" key="1">
    <source>
        <dbReference type="EMBL" id="KAJ7615510.1"/>
    </source>
</evidence>
<protein>
    <recommendedName>
        <fullName evidence="3">F-box domain-containing protein</fullName>
    </recommendedName>
</protein>
<accession>A0AAD7BAE4</accession>
<keyword evidence="2" id="KW-1185">Reference proteome</keyword>